<dbReference type="VEuPathDB" id="FungiDB:PV09_05527"/>
<reference evidence="4 5" key="1">
    <citation type="submission" date="2015-01" db="EMBL/GenBank/DDBJ databases">
        <title>The Genome Sequence of Ochroconis gallopava CBS43764.</title>
        <authorList>
            <consortium name="The Broad Institute Genomics Platform"/>
            <person name="Cuomo C."/>
            <person name="de Hoog S."/>
            <person name="Gorbushina A."/>
            <person name="Stielow B."/>
            <person name="Teixiera M."/>
            <person name="Abouelleil A."/>
            <person name="Chapman S.B."/>
            <person name="Priest M."/>
            <person name="Young S.K."/>
            <person name="Wortman J."/>
            <person name="Nusbaum C."/>
            <person name="Birren B."/>
        </authorList>
    </citation>
    <scope>NUCLEOTIDE SEQUENCE [LARGE SCALE GENOMIC DNA]</scope>
    <source>
        <strain evidence="4 5">CBS 43764</strain>
    </source>
</reference>
<organism evidence="4 5">
    <name type="scientific">Verruconis gallopava</name>
    <dbReference type="NCBI Taxonomy" id="253628"/>
    <lineage>
        <taxon>Eukaryota</taxon>
        <taxon>Fungi</taxon>
        <taxon>Dikarya</taxon>
        <taxon>Ascomycota</taxon>
        <taxon>Pezizomycotina</taxon>
        <taxon>Dothideomycetes</taxon>
        <taxon>Pleosporomycetidae</taxon>
        <taxon>Venturiales</taxon>
        <taxon>Sympoventuriaceae</taxon>
        <taxon>Verruconis</taxon>
    </lineage>
</organism>
<accession>A0A0D1XLK9</accession>
<evidence type="ECO:0000256" key="2">
    <source>
        <dbReference type="SAM" id="Phobius"/>
    </source>
</evidence>
<keyword evidence="5" id="KW-1185">Reference proteome</keyword>
<dbReference type="OrthoDB" id="5426355at2759"/>
<evidence type="ECO:0008006" key="6">
    <source>
        <dbReference type="Google" id="ProtNLM"/>
    </source>
</evidence>
<dbReference type="RefSeq" id="XP_016213185.1">
    <property type="nucleotide sequence ID" value="XM_016359046.1"/>
</dbReference>
<dbReference type="EMBL" id="KN847545">
    <property type="protein sequence ID" value="KIW03316.1"/>
    <property type="molecule type" value="Genomic_DNA"/>
</dbReference>
<evidence type="ECO:0000256" key="3">
    <source>
        <dbReference type="SAM" id="SignalP"/>
    </source>
</evidence>
<keyword evidence="3" id="KW-0732">Signal</keyword>
<evidence type="ECO:0000313" key="4">
    <source>
        <dbReference type="EMBL" id="KIW03316.1"/>
    </source>
</evidence>
<dbReference type="InParanoid" id="A0A0D1XLK9"/>
<gene>
    <name evidence="4" type="ORF">PV09_05527</name>
</gene>
<dbReference type="GeneID" id="27313500"/>
<keyword evidence="2" id="KW-1133">Transmembrane helix</keyword>
<dbReference type="AlphaFoldDB" id="A0A0D1XLK9"/>
<protein>
    <recommendedName>
        <fullName evidence="6">Integral membrane protein</fullName>
    </recommendedName>
</protein>
<proteinExistence type="predicted"/>
<dbReference type="Proteomes" id="UP000053259">
    <property type="component" value="Unassembled WGS sequence"/>
</dbReference>
<keyword evidence="2" id="KW-0472">Membrane</keyword>
<sequence>MALHSVVTTLFSMNRRTSSLFILALLANLVAAQVGTLLDPSKLPKCAFSCQTLVSAAQLCVPPIAPVQSQAIYQTCFCNSNYLVNYKAGGVSPTCDDACSSESDRKEIQQWYVKLCSSGAVVTPQGNQVNALATQTTTSSGATATADSSTSSNSGTQGPKSWISTHYQWIILVIVLLLASIAAVFGGIWLKRRQARKWATGGYARDSMLRAQDIANSLSNPHPEMGMTGTQQAQIPSSGSNAYLDGSRERLTMSGANPKRPASARVNELSR</sequence>
<feature type="chain" id="PRO_5002236463" description="Integral membrane protein" evidence="3">
    <location>
        <begin position="33"/>
        <end position="271"/>
    </location>
</feature>
<feature type="compositionally biased region" description="Polar residues" evidence="1">
    <location>
        <begin position="228"/>
        <end position="241"/>
    </location>
</feature>
<feature type="transmembrane region" description="Helical" evidence="2">
    <location>
        <begin position="169"/>
        <end position="190"/>
    </location>
</feature>
<name>A0A0D1XLK9_9PEZI</name>
<keyword evidence="2" id="KW-0812">Transmembrane</keyword>
<feature type="signal peptide" evidence="3">
    <location>
        <begin position="1"/>
        <end position="32"/>
    </location>
</feature>
<evidence type="ECO:0000256" key="1">
    <source>
        <dbReference type="SAM" id="MobiDB-lite"/>
    </source>
</evidence>
<feature type="region of interest" description="Disordered" evidence="1">
    <location>
        <begin position="217"/>
        <end position="271"/>
    </location>
</feature>
<evidence type="ECO:0000313" key="5">
    <source>
        <dbReference type="Proteomes" id="UP000053259"/>
    </source>
</evidence>
<dbReference type="HOGENOM" id="CLU_092467_0_0_1"/>